<dbReference type="eggNOG" id="COG3827">
    <property type="taxonomic scope" value="Bacteria"/>
</dbReference>
<dbReference type="OrthoDB" id="7189469at2"/>
<reference evidence="2 3" key="1">
    <citation type="submission" date="2012-02" db="EMBL/GenBank/DDBJ databases">
        <title>Improved High-Quality Draft sequence of Microvirga sp. WSM3557.</title>
        <authorList>
            <consortium name="US DOE Joint Genome Institute"/>
            <person name="Lucas S."/>
            <person name="Han J."/>
            <person name="Lapidus A."/>
            <person name="Cheng J.-F."/>
            <person name="Goodwin L."/>
            <person name="Pitluck S."/>
            <person name="Peters L."/>
            <person name="Zhang X."/>
            <person name="Detter J.C."/>
            <person name="Han C."/>
            <person name="Tapia R."/>
            <person name="Land M."/>
            <person name="Hauser L."/>
            <person name="Kyrpides N."/>
            <person name="Ivanova N."/>
            <person name="Pagani I."/>
            <person name="Brau L."/>
            <person name="Yates R."/>
            <person name="O'Hara G."/>
            <person name="Rui T."/>
            <person name="Howieson J."/>
            <person name="Reeve W."/>
            <person name="Woyke T."/>
        </authorList>
    </citation>
    <scope>NUCLEOTIDE SEQUENCE [LARGE SCALE GENOMIC DNA]</scope>
    <source>
        <strain evidence="2 3">WSM3557</strain>
    </source>
</reference>
<dbReference type="STRING" id="864069.MicloDRAFT_00054550"/>
<feature type="region of interest" description="Disordered" evidence="1">
    <location>
        <begin position="58"/>
        <end position="100"/>
    </location>
</feature>
<name>I4YL94_9HYPH</name>
<evidence type="ECO:0000256" key="1">
    <source>
        <dbReference type="SAM" id="MobiDB-lite"/>
    </source>
</evidence>
<dbReference type="PATRIC" id="fig|864069.3.peg.5862"/>
<sequence length="196" mass="20762">MGSAGLKVNEPSMDEILASIRRIISDDEAESPLEPDGPRSSPLSNVLDIAELHVAPLISAGPNEPVLGPWSRGDALGDDAPSSEDFRREPDALSARVEPVPAPVAARDIQAKSAAPTAAIQSGAAEALMSPVASSTVSGAFDRLGAALKPSQPPTVEDLMKEMLRPMLKAWLDDNLPSLVERLVRDEIERVTRCRG</sequence>
<protein>
    <recommendedName>
        <fullName evidence="4">DUF2497 domain-containing protein</fullName>
    </recommendedName>
</protein>
<dbReference type="Proteomes" id="UP000003947">
    <property type="component" value="Unassembled WGS sequence"/>
</dbReference>
<dbReference type="Pfam" id="PF10691">
    <property type="entry name" value="DUF2497"/>
    <property type="match status" value="1"/>
</dbReference>
<evidence type="ECO:0000313" key="3">
    <source>
        <dbReference type="Proteomes" id="UP000003947"/>
    </source>
</evidence>
<dbReference type="InterPro" id="IPR019632">
    <property type="entry name" value="DUF2497"/>
</dbReference>
<gene>
    <name evidence="2" type="ORF">MicloDRAFT_00054550</name>
</gene>
<proteinExistence type="predicted"/>
<organism evidence="2 3">
    <name type="scientific">Microvirga lotononidis</name>
    <dbReference type="NCBI Taxonomy" id="864069"/>
    <lineage>
        <taxon>Bacteria</taxon>
        <taxon>Pseudomonadati</taxon>
        <taxon>Pseudomonadota</taxon>
        <taxon>Alphaproteobacteria</taxon>
        <taxon>Hyphomicrobiales</taxon>
        <taxon>Methylobacteriaceae</taxon>
        <taxon>Microvirga</taxon>
    </lineage>
</organism>
<dbReference type="HOGENOM" id="CLU_078707_1_0_5"/>
<accession>I4YL94</accession>
<dbReference type="EMBL" id="JH660647">
    <property type="protein sequence ID" value="EIM24736.1"/>
    <property type="molecule type" value="Genomic_DNA"/>
</dbReference>
<evidence type="ECO:0008006" key="4">
    <source>
        <dbReference type="Google" id="ProtNLM"/>
    </source>
</evidence>
<dbReference type="AlphaFoldDB" id="I4YL94"/>
<keyword evidence="3" id="KW-1185">Reference proteome</keyword>
<evidence type="ECO:0000313" key="2">
    <source>
        <dbReference type="EMBL" id="EIM24736.1"/>
    </source>
</evidence>